<evidence type="ECO:0000256" key="2">
    <source>
        <dbReference type="ARBA" id="ARBA00004123"/>
    </source>
</evidence>
<dbReference type="Pfam" id="PF20912">
    <property type="entry name" value="RPC3_helical"/>
    <property type="match status" value="1"/>
</dbReference>
<dbReference type="GO" id="GO:0019773">
    <property type="term" value="C:proteasome core complex, alpha-subunit complex"/>
    <property type="evidence" value="ECO:0007669"/>
    <property type="project" value="UniProtKB-UniRule"/>
</dbReference>
<dbReference type="Pfam" id="PF22536">
    <property type="entry name" value="WHD_POLR3C"/>
    <property type="match status" value="1"/>
</dbReference>
<dbReference type="GO" id="GO:0005789">
    <property type="term" value="C:endoplasmic reticulum membrane"/>
    <property type="evidence" value="ECO:0007669"/>
    <property type="project" value="TreeGrafter"/>
</dbReference>
<feature type="transmembrane region" description="Helical" evidence="22">
    <location>
        <begin position="1371"/>
        <end position="1392"/>
    </location>
</feature>
<feature type="transmembrane region" description="Helical" evidence="22">
    <location>
        <begin position="1309"/>
        <end position="1328"/>
    </location>
</feature>
<dbReference type="CDD" id="cd03750">
    <property type="entry name" value="proteasome_alpha_type_2"/>
    <property type="match status" value="1"/>
</dbReference>
<feature type="transmembrane region" description="Helical" evidence="22">
    <location>
        <begin position="1009"/>
        <end position="1029"/>
    </location>
</feature>
<evidence type="ECO:0000256" key="22">
    <source>
        <dbReference type="SAM" id="Phobius"/>
    </source>
</evidence>
<evidence type="ECO:0000256" key="6">
    <source>
        <dbReference type="ARBA" id="ARBA00009295"/>
    </source>
</evidence>
<dbReference type="Pfam" id="PF08221">
    <property type="entry name" value="HTH_9"/>
    <property type="match status" value="1"/>
</dbReference>
<sequence>MATERYSFSLTTFSPSGKLVQLEYALAAVSGGAPSVGIMASNGVVIATENKHKSPLYEEHSVHRVEMIYKHIGMVYSGMGPDYRLLVKQARKIAQTYYLTYKEPIPVSQLVQRVATLMQDGVRPFGVSLLICGWDNGRPYLYQSDPSGAYFAWKATAMGKNAVNGKTFLEKRYSEDLELDDAVHTAILTLKEGFEGKMTADNIEIGICDQNGFQHAAPQEAADSGPPKNILVEKDKNITLIGINRPQQRNAIDSLTASQLCDAFANFEADETSPVAVLYGISTDEKEEISVDILMRPEGSVGPTRRQIKKPVVCGINGYCIANGLELALMCDLRVMEESAVLGFFNRRFGVPMLDAGTIHLILTGRPVGSQEAHDIGLVNRIVPTGTALGNALELATCIAKFPQRALIHDRNSVYSSTFETSTFHQAVQNEVMFTSPFEPDTTHSWLKRDRSMADWDDEEVAEAAAQKEKLKQEQEAALAEAEKQKQAEKAQKKSKKAEEKPAESAENSGMVPHFRISTDDESSRQTGVLFEDDAKTVDGDLVIERFKLKRAENRKLDWVWRKIILFAYSITDSLLAAASAAADSGQSPTKLQEDSTGVLFECDVETTDGGLVKDITVMKKAEKRRLKLVWRNIIAFGYLHLAALYGAYLMDAAYHWARDHRVHHKYSETDADPHNATRGFFFSHVGWLLCKKHPEVKAKGKGVDLSDLRADPILMFQKKYYMLLMPIACFIIPTVVPMYFWGESFMNAWFVATMFRWCFILNVTWLVNSAAHKFGGRPYDKFINPSENISVAILAFGEGWHNYHHVFPWDYKTAEFGKYSLNFTTAFIDFFAKIGWAYDLKTVSTDIIKKRVKAQMRNYNPVANVEEAILESLCNLTNLGIVKRNSSSKYAICSPVFGRVGRALPNRIINVPGVPGTPLRRTEREARPKRILGNLNPRKPATRVLTEESLSGNEMDKARKRIRSNNKRIAKNRGTTLPNQRPESSVADDLGIPAGKDSYSGHRMDRKFLMILILGFGFMFVFTAFQTMCNIEKTILDSISQEDDSFKGEGYTSLAIIYLFFSLSNWLAPSFISFTGPRVAMVVGALTYTAFMITFMFPSTVLLYVGSAVLGLGASITWDGPGNVPGTLQRDHHHIPQLGRLLGPAAVQHVHRQPFQDKTRIDKETRNLVIGVLTVIAVLGIVFLAALRFMADNAEHDNELEQKHTGCGQAMYALKSAGQLFSHQEDAAPQLGLLLYSDWIHHENSRNPKEIVGLVGICIGAGEVFGGGLFGILGNKTTRYGRDPIVIVGYLMHMAAFFMIFINLPNSAPASIALVCAFLLGLGDACFNTQIYSMLGGEYVNNAVGAFALFKFTQSVAAAISFFYSSHFGLYVQLGILVVMGTIGTIAFVFVEFEDWPRHEVTIPTCPLCGAVRPLIVQMYAPLDRSQFHRSLYVFGCVSPACSQNSKSWACVRTQHLDHQFESPRASAAGKQHSKKKGKSSALQAVNWCSGADDWGDSGGGAIALAKTNSVALDEAMDITADDEQNERNGNLRPNALQYGKAKLEPVKIGGDEIDDDEDESTSLENDLISGFHQMDMISPQNADDDPNANCAAAAAPSLDAAGASAVSASICAEIEGPETDVVLIKDLTLKSYYIAVDVESKTQAEEYENYGGALSMDHIRDLYQEYKLRDEDATHSPTGGASGSGEAGEDNESYEKALPAHGDIVYSRDALPLLVAPLTEPLPKCPNCKGETICEVQLLPTLIPKLRFQLNGCNAPIEFGNVLVFTCLKSCWDTPDLMRYEHILENPRVAGTMSADYSHLSSAILEQCFGKVVQAVSDCLFSATTRTLGQITSATKFSRKEVALALAVLVKYRLVDFAASKLNPFLADYIHLVQTKYGNVGASIAEELISSGSDTASGILIKCLAEGENKTESPESYRNTFLQMITDHYIIKRPELHPNIDLQLLAKIRKGDASLEEAKDNTTVWNLNYDRFHQDFRDTIMVDAIERKLGENAAECFRFILKIMYNTTDPWQRSVITERFGSKAARIFRVIRCKKYIEQEDLQKEAMIPSKEAKSLAYNLFQEQFIHVKIIKKPGGGSNGPAKAFYLFQVKEKDTVRMLLDASYKSLYNTIERSNFEKNEHKGLIEKSQRLDSIVETMKERGETDEYIAEIVETFTPPECEILNKVKNRIKTLSKAELTLDDTIFLLQMYQHHCTSLPTGIRKFK</sequence>
<dbReference type="PROSITE" id="PS51475">
    <property type="entry name" value="PROTEASOME_ALPHA_2"/>
    <property type="match status" value="1"/>
</dbReference>
<evidence type="ECO:0000256" key="14">
    <source>
        <dbReference type="ARBA" id="ARBA00023002"/>
    </source>
</evidence>
<dbReference type="Pfam" id="PF00227">
    <property type="entry name" value="Proteasome"/>
    <property type="match status" value="1"/>
</dbReference>
<dbReference type="Gene3D" id="3.90.226.10">
    <property type="entry name" value="2-enoyl-CoA Hydratase, Chain A, domain 1"/>
    <property type="match status" value="1"/>
</dbReference>
<evidence type="ECO:0000256" key="11">
    <source>
        <dbReference type="ARBA" id="ARBA00022832"/>
    </source>
</evidence>
<feature type="domain" description="Proteasome alpha-type subunits" evidence="23">
    <location>
        <begin position="6"/>
        <end position="28"/>
    </location>
</feature>
<dbReference type="FunFam" id="3.60.20.10:FF:000012">
    <property type="entry name" value="Proteasome subunit alpha type"/>
    <property type="match status" value="1"/>
</dbReference>
<dbReference type="SUPFAM" id="SSF52096">
    <property type="entry name" value="ClpP/crotonase"/>
    <property type="match status" value="1"/>
</dbReference>
<evidence type="ECO:0000256" key="3">
    <source>
        <dbReference type="ARBA" id="ARBA00004141"/>
    </source>
</evidence>
<dbReference type="Pfam" id="PF00378">
    <property type="entry name" value="ECH_1"/>
    <property type="match status" value="1"/>
</dbReference>
<dbReference type="FunFam" id="1.10.10.10:FF:000199">
    <property type="entry name" value="DNA-directed RNA polymerase III subunit RPC3"/>
    <property type="match status" value="1"/>
</dbReference>
<gene>
    <name evidence="24" type="ORF">M5D96_003051</name>
</gene>
<feature type="region of interest" description="Disordered" evidence="21">
    <location>
        <begin position="1674"/>
        <end position="1695"/>
    </location>
</feature>
<dbReference type="GO" id="GO:0006636">
    <property type="term" value="P:unsaturated fatty acid biosynthetic process"/>
    <property type="evidence" value="ECO:0007669"/>
    <property type="project" value="TreeGrafter"/>
</dbReference>
<dbReference type="InterPro" id="IPR001753">
    <property type="entry name" value="Enoyl-CoA_hydra/iso"/>
</dbReference>
<evidence type="ECO:0000256" key="21">
    <source>
        <dbReference type="SAM" id="MobiDB-lite"/>
    </source>
</evidence>
<feature type="compositionally biased region" description="Basic and acidic residues" evidence="21">
    <location>
        <begin position="466"/>
        <end position="504"/>
    </location>
</feature>
<evidence type="ECO:0000256" key="13">
    <source>
        <dbReference type="ARBA" id="ARBA00022989"/>
    </source>
</evidence>
<feature type="transmembrane region" description="Helical" evidence="22">
    <location>
        <begin position="1252"/>
        <end position="1274"/>
    </location>
</feature>
<evidence type="ECO:0000313" key="24">
    <source>
        <dbReference type="EMBL" id="KAI8046837.1"/>
    </source>
</evidence>
<keyword evidence="15" id="KW-0408">Iron</keyword>
<dbReference type="Proteomes" id="UP001059596">
    <property type="component" value="Chromosome 3R"/>
</dbReference>
<comment type="similarity">
    <text evidence="6">Belongs to the fatty acid desaturase type 1 family.</text>
</comment>
<evidence type="ECO:0000256" key="4">
    <source>
        <dbReference type="ARBA" id="ARBA00004496"/>
    </source>
</evidence>
<dbReference type="InterPro" id="IPR005804">
    <property type="entry name" value="FA_desaturase_dom"/>
</dbReference>
<evidence type="ECO:0000256" key="1">
    <source>
        <dbReference type="ARBA" id="ARBA00002000"/>
    </source>
</evidence>
<dbReference type="CDD" id="cd03505">
    <property type="entry name" value="Delta9-FADS-like"/>
    <property type="match status" value="1"/>
</dbReference>
<reference evidence="24" key="1">
    <citation type="journal article" date="2023" name="Genome Biol. Evol.">
        <title>Long-read-based Genome Assembly of Drosophila gunungcola Reveals Fewer Chemosensory Genes in Flower-breeding Species.</title>
        <authorList>
            <person name="Negi A."/>
            <person name="Liao B.Y."/>
            <person name="Yeh S.D."/>
        </authorList>
    </citation>
    <scope>NUCLEOTIDE SEQUENCE</scope>
    <source>
        <strain evidence="24">Sukarami</strain>
    </source>
</reference>
<keyword evidence="11" id="KW-0276">Fatty acid metabolism</keyword>
<keyword evidence="16" id="KW-0443">Lipid metabolism</keyword>
<keyword evidence="8" id="KW-0963">Cytoplasm</keyword>
<comment type="function">
    <text evidence="1">The proteasome is a multicatalytic proteinase complex which is characterized by its ability to cleave peptides with Arg, Phe, Tyr, Leu, and Glu adjacent to the leaving group at neutral or slightly basic pH. The proteasome has an ATP-dependent proteolytic activity.</text>
</comment>
<evidence type="ECO:0000256" key="18">
    <source>
        <dbReference type="ARBA" id="ARBA00023160"/>
    </source>
</evidence>
<dbReference type="Gene3D" id="3.30.300.220">
    <property type="match status" value="1"/>
</dbReference>
<dbReference type="SUPFAM" id="SSF56235">
    <property type="entry name" value="N-terminal nucleophile aminohydrolases (Ntn hydrolases)"/>
    <property type="match status" value="1"/>
</dbReference>
<keyword evidence="13 22" id="KW-1133">Transmembrane helix</keyword>
<feature type="transmembrane region" description="Helical" evidence="22">
    <location>
        <begin position="1080"/>
        <end position="1098"/>
    </location>
</feature>
<evidence type="ECO:0000256" key="17">
    <source>
        <dbReference type="ARBA" id="ARBA00023136"/>
    </source>
</evidence>
<evidence type="ECO:0000256" key="16">
    <source>
        <dbReference type="ARBA" id="ARBA00023098"/>
    </source>
</evidence>
<dbReference type="InterPro" id="IPR036388">
    <property type="entry name" value="WH-like_DNA-bd_sf"/>
</dbReference>
<dbReference type="EMBL" id="JAMKOV010000001">
    <property type="protein sequence ID" value="KAI8046837.1"/>
    <property type="molecule type" value="Genomic_DNA"/>
</dbReference>
<dbReference type="Pfam" id="PF05978">
    <property type="entry name" value="UNC-93"/>
    <property type="match status" value="2"/>
</dbReference>
<dbReference type="GO" id="GO:0005506">
    <property type="term" value="F:iron ion binding"/>
    <property type="evidence" value="ECO:0007669"/>
    <property type="project" value="TreeGrafter"/>
</dbReference>
<feature type="compositionally biased region" description="Polar residues" evidence="21">
    <location>
        <begin position="974"/>
        <end position="984"/>
    </location>
</feature>
<comment type="caution">
    <text evidence="24">The sequence shown here is derived from an EMBL/GenBank/DDBJ whole genome shotgun (WGS) entry which is preliminary data.</text>
</comment>
<evidence type="ECO:0000256" key="7">
    <source>
        <dbReference type="ARBA" id="ARBA00021337"/>
    </source>
</evidence>
<keyword evidence="12 20" id="KW-0647">Proteasome</keyword>
<feature type="transmembrane region" description="Helical" evidence="22">
    <location>
        <begin position="1286"/>
        <end position="1303"/>
    </location>
</feature>
<dbReference type="Gene3D" id="1.10.10.10">
    <property type="entry name" value="Winged helix-like DNA-binding domain superfamily/Winged helix DNA-binding domain"/>
    <property type="match status" value="3"/>
</dbReference>
<evidence type="ECO:0000256" key="12">
    <source>
        <dbReference type="ARBA" id="ARBA00022942"/>
    </source>
</evidence>
<dbReference type="SUPFAM" id="SSF103473">
    <property type="entry name" value="MFS general substrate transporter"/>
    <property type="match status" value="1"/>
</dbReference>
<feature type="transmembrane region" description="Helical" evidence="22">
    <location>
        <begin position="1049"/>
        <end position="1068"/>
    </location>
</feature>
<evidence type="ECO:0000256" key="5">
    <source>
        <dbReference type="ARBA" id="ARBA00009172"/>
    </source>
</evidence>
<dbReference type="InterPro" id="IPR055207">
    <property type="entry name" value="POLR3C_WHD"/>
</dbReference>
<dbReference type="InterPro" id="IPR001353">
    <property type="entry name" value="Proteasome_sua/b"/>
</dbReference>
<dbReference type="InterPro" id="IPR029045">
    <property type="entry name" value="ClpP/crotonase-like_dom_sf"/>
</dbReference>
<feature type="transmembrane region" description="Helical" evidence="22">
    <location>
        <begin position="749"/>
        <end position="768"/>
    </location>
</feature>
<dbReference type="Pfam" id="PF04194">
    <property type="entry name" value="PDCD2_C"/>
    <property type="match status" value="1"/>
</dbReference>
<evidence type="ECO:0000256" key="10">
    <source>
        <dbReference type="ARBA" id="ARBA00022692"/>
    </source>
</evidence>
<keyword evidence="17 22" id="KW-0472">Membrane</keyword>
<evidence type="ECO:0000256" key="9">
    <source>
        <dbReference type="ARBA" id="ARBA00022516"/>
    </source>
</evidence>
<dbReference type="InterPro" id="IPR007320">
    <property type="entry name" value="PDCD2_C"/>
</dbReference>
<dbReference type="InterPro" id="IPR029055">
    <property type="entry name" value="Ntn_hydrolases_N"/>
</dbReference>
<dbReference type="InterPro" id="IPR013197">
    <property type="entry name" value="RNA_pol_III_RPC82-rel_HTH"/>
</dbReference>
<feature type="transmembrane region" description="Helical" evidence="22">
    <location>
        <begin position="1169"/>
        <end position="1192"/>
    </location>
</feature>
<evidence type="ECO:0000256" key="20">
    <source>
        <dbReference type="PROSITE-ProRule" id="PRU00808"/>
    </source>
</evidence>
<keyword evidence="25" id="KW-1185">Reference proteome</keyword>
<proteinExistence type="inferred from homology"/>
<dbReference type="Gene3D" id="6.10.140.1450">
    <property type="match status" value="1"/>
</dbReference>
<dbReference type="PANTHER" id="PTHR11351:SF31">
    <property type="entry name" value="DESATURASE 1, ISOFORM A-RELATED"/>
    <property type="match status" value="1"/>
</dbReference>
<organism evidence="24 25">
    <name type="scientific">Drosophila gunungcola</name>
    <name type="common">fruit fly</name>
    <dbReference type="NCBI Taxonomy" id="103775"/>
    <lineage>
        <taxon>Eukaryota</taxon>
        <taxon>Metazoa</taxon>
        <taxon>Ecdysozoa</taxon>
        <taxon>Arthropoda</taxon>
        <taxon>Hexapoda</taxon>
        <taxon>Insecta</taxon>
        <taxon>Pterygota</taxon>
        <taxon>Neoptera</taxon>
        <taxon>Endopterygota</taxon>
        <taxon>Diptera</taxon>
        <taxon>Brachycera</taxon>
        <taxon>Muscomorpha</taxon>
        <taxon>Ephydroidea</taxon>
        <taxon>Drosophilidae</taxon>
        <taxon>Drosophila</taxon>
        <taxon>Sophophora</taxon>
    </lineage>
</organism>
<comment type="subcellular location">
    <subcellularLocation>
        <location evidence="4">Cytoplasm</location>
    </subcellularLocation>
    <subcellularLocation>
        <location evidence="3">Membrane</location>
        <topology evidence="3">Multi-pass membrane protein</topology>
    </subcellularLocation>
    <subcellularLocation>
        <location evidence="2">Nucleus</location>
    </subcellularLocation>
</comment>
<feature type="transmembrane region" description="Helical" evidence="22">
    <location>
        <begin position="629"/>
        <end position="649"/>
    </location>
</feature>
<keyword evidence="9" id="KW-0444">Lipid biosynthesis</keyword>
<dbReference type="PANTHER" id="PTHR11351">
    <property type="entry name" value="ACYL-COA DESATURASE"/>
    <property type="match status" value="1"/>
</dbReference>
<evidence type="ECO:0000256" key="15">
    <source>
        <dbReference type="ARBA" id="ARBA00023004"/>
    </source>
</evidence>
<evidence type="ECO:0000256" key="19">
    <source>
        <dbReference type="ARBA" id="ARBA00023242"/>
    </source>
</evidence>
<name>A0A9Q0BW72_9MUSC</name>
<evidence type="ECO:0000313" key="25">
    <source>
        <dbReference type="Proteomes" id="UP001059596"/>
    </source>
</evidence>
<dbReference type="CDD" id="cd06558">
    <property type="entry name" value="crotonase-like"/>
    <property type="match status" value="1"/>
</dbReference>
<keyword evidence="10 22" id="KW-0812">Transmembrane</keyword>
<evidence type="ECO:0000256" key="8">
    <source>
        <dbReference type="ARBA" id="ARBA00022490"/>
    </source>
</evidence>
<dbReference type="GO" id="GO:0004768">
    <property type="term" value="F:stearoyl-CoA 9-desaturase activity"/>
    <property type="evidence" value="ECO:0007669"/>
    <property type="project" value="TreeGrafter"/>
</dbReference>
<feature type="compositionally biased region" description="Basic residues" evidence="21">
    <location>
        <begin position="959"/>
        <end position="972"/>
    </location>
</feature>
<keyword evidence="18" id="KW-0275">Fatty acid biosynthesis</keyword>
<dbReference type="GO" id="GO:0006511">
    <property type="term" value="P:ubiquitin-dependent protein catabolic process"/>
    <property type="evidence" value="ECO:0007669"/>
    <property type="project" value="InterPro"/>
</dbReference>
<keyword evidence="19" id="KW-0539">Nucleus</keyword>
<dbReference type="GO" id="GO:0005634">
    <property type="term" value="C:nucleus"/>
    <property type="evidence" value="ECO:0007669"/>
    <property type="project" value="UniProtKB-SubCell"/>
</dbReference>
<dbReference type="InterPro" id="IPR010291">
    <property type="entry name" value="Ion_channel_UNC-93"/>
</dbReference>
<dbReference type="SMART" id="SM00948">
    <property type="entry name" value="Proteasome_A_N"/>
    <property type="match status" value="1"/>
</dbReference>
<protein>
    <recommendedName>
        <fullName evidence="7">Proteasome subunit alpha type-2</fullName>
    </recommendedName>
</protein>
<comment type="similarity">
    <text evidence="5">Belongs to the unc-93 family.</text>
</comment>
<dbReference type="Gene3D" id="3.60.20.10">
    <property type="entry name" value="Glutamine Phosphoribosylpyrophosphate, subunit 1, domain 1"/>
    <property type="match status" value="1"/>
</dbReference>
<feature type="region of interest" description="Disordered" evidence="21">
    <location>
        <begin position="943"/>
        <end position="990"/>
    </location>
</feature>
<dbReference type="InterPro" id="IPR015876">
    <property type="entry name" value="Acyl-CoA_DS"/>
</dbReference>
<evidence type="ECO:0000259" key="23">
    <source>
        <dbReference type="PROSITE" id="PS00388"/>
    </source>
</evidence>
<dbReference type="InterPro" id="IPR023332">
    <property type="entry name" value="Proteasome_alpha-type"/>
</dbReference>
<dbReference type="InterPro" id="IPR000426">
    <property type="entry name" value="Proteasome_asu_N"/>
</dbReference>
<feature type="transmembrane region" description="Helical" evidence="22">
    <location>
        <begin position="721"/>
        <end position="743"/>
    </location>
</feature>
<dbReference type="PROSITE" id="PS00388">
    <property type="entry name" value="PROTEASOME_ALPHA_1"/>
    <property type="match status" value="1"/>
</dbReference>
<feature type="transmembrane region" description="Helical" evidence="22">
    <location>
        <begin position="1340"/>
        <end position="1365"/>
    </location>
</feature>
<dbReference type="Pfam" id="PF00487">
    <property type="entry name" value="FA_desaturase"/>
    <property type="match status" value="1"/>
</dbReference>
<dbReference type="Gene3D" id="1.20.1250.20">
    <property type="entry name" value="MFS general substrate transporter like domains"/>
    <property type="match status" value="1"/>
</dbReference>
<dbReference type="InterPro" id="IPR036259">
    <property type="entry name" value="MFS_trans_sf"/>
</dbReference>
<feature type="region of interest" description="Disordered" evidence="21">
    <location>
        <begin position="462"/>
        <end position="523"/>
    </location>
</feature>
<keyword evidence="14" id="KW-0560">Oxidoreductase</keyword>
<comment type="similarity">
    <text evidence="20">Belongs to the peptidase T1A family.</text>
</comment>
<accession>A0A9Q0BW72</accession>
<dbReference type="Pfam" id="PF10584">
    <property type="entry name" value="Proteasome_A_N"/>
    <property type="match status" value="1"/>
</dbReference>